<dbReference type="Pfam" id="PF21974">
    <property type="entry name" value="SPN1_m3Gcap_bd"/>
    <property type="match status" value="1"/>
</dbReference>
<dbReference type="InterPro" id="IPR024721">
    <property type="entry name" value="Snurportin-1_N"/>
</dbReference>
<keyword evidence="14" id="KW-1185">Reference proteome</keyword>
<evidence type="ECO:0000256" key="10">
    <source>
        <dbReference type="SAM" id="MobiDB-lite"/>
    </source>
</evidence>
<protein>
    <recommendedName>
        <fullName evidence="5">Snurportin-1</fullName>
    </recommendedName>
</protein>
<proteinExistence type="inferred from homology"/>
<feature type="compositionally biased region" description="Acidic residues" evidence="10">
    <location>
        <begin position="113"/>
        <end position="125"/>
    </location>
</feature>
<evidence type="ECO:0000313" key="13">
    <source>
        <dbReference type="EMBL" id="CAG8672071.1"/>
    </source>
</evidence>
<dbReference type="GO" id="GO:0003723">
    <property type="term" value="F:RNA binding"/>
    <property type="evidence" value="ECO:0007669"/>
    <property type="project" value="UniProtKB-KW"/>
</dbReference>
<comment type="similarity">
    <text evidence="4">Belongs to the snurportin family.</text>
</comment>
<accession>A0A9N9HAL2</accession>
<evidence type="ECO:0000256" key="8">
    <source>
        <dbReference type="ARBA" id="ARBA00022884"/>
    </source>
</evidence>
<evidence type="ECO:0000256" key="5">
    <source>
        <dbReference type="ARBA" id="ARBA00016034"/>
    </source>
</evidence>
<feature type="compositionally biased region" description="Basic and acidic residues" evidence="10">
    <location>
        <begin position="73"/>
        <end position="99"/>
    </location>
</feature>
<keyword evidence="7" id="KW-0963">Cytoplasm</keyword>
<dbReference type="InterPro" id="IPR017336">
    <property type="entry name" value="Snurportin-1"/>
</dbReference>
<evidence type="ECO:0000256" key="1">
    <source>
        <dbReference type="ARBA" id="ARBA00003975"/>
    </source>
</evidence>
<organism evidence="13 14">
    <name type="scientific">Funneliformis caledonium</name>
    <dbReference type="NCBI Taxonomy" id="1117310"/>
    <lineage>
        <taxon>Eukaryota</taxon>
        <taxon>Fungi</taxon>
        <taxon>Fungi incertae sedis</taxon>
        <taxon>Mucoromycota</taxon>
        <taxon>Glomeromycotina</taxon>
        <taxon>Glomeromycetes</taxon>
        <taxon>Glomerales</taxon>
        <taxon>Glomeraceae</taxon>
        <taxon>Funneliformis</taxon>
    </lineage>
</organism>
<dbReference type="OrthoDB" id="10003593at2759"/>
<dbReference type="Gene3D" id="3.30.470.30">
    <property type="entry name" value="DNA ligase/mRNA capping enzyme"/>
    <property type="match status" value="1"/>
</dbReference>
<name>A0A9N9HAL2_9GLOM</name>
<evidence type="ECO:0000259" key="12">
    <source>
        <dbReference type="Pfam" id="PF21974"/>
    </source>
</evidence>
<evidence type="ECO:0000256" key="2">
    <source>
        <dbReference type="ARBA" id="ARBA00004123"/>
    </source>
</evidence>
<comment type="subcellular location">
    <subcellularLocation>
        <location evidence="3">Cytoplasm</location>
    </subcellularLocation>
    <subcellularLocation>
        <location evidence="2">Nucleus</location>
    </subcellularLocation>
</comment>
<dbReference type="PANTHER" id="PTHR13403">
    <property type="entry name" value="SNURPORTIN1 RNUT1 PROTEIN RNA, U TRANSPORTER 1"/>
    <property type="match status" value="1"/>
</dbReference>
<evidence type="ECO:0000256" key="4">
    <source>
        <dbReference type="ARBA" id="ARBA00007540"/>
    </source>
</evidence>
<keyword evidence="9" id="KW-0539">Nucleus</keyword>
<evidence type="ECO:0000256" key="3">
    <source>
        <dbReference type="ARBA" id="ARBA00004496"/>
    </source>
</evidence>
<evidence type="ECO:0000256" key="7">
    <source>
        <dbReference type="ARBA" id="ARBA00022490"/>
    </source>
</evidence>
<evidence type="ECO:0000256" key="9">
    <source>
        <dbReference type="ARBA" id="ARBA00023242"/>
    </source>
</evidence>
<feature type="region of interest" description="Disordered" evidence="10">
    <location>
        <begin position="72"/>
        <end position="131"/>
    </location>
</feature>
<dbReference type="CDD" id="cd09232">
    <property type="entry name" value="Snurportin-1_C"/>
    <property type="match status" value="1"/>
</dbReference>
<dbReference type="PANTHER" id="PTHR13403:SF6">
    <property type="entry name" value="SNURPORTIN-1"/>
    <property type="match status" value="1"/>
</dbReference>
<reference evidence="13" key="1">
    <citation type="submission" date="2021-06" db="EMBL/GenBank/DDBJ databases">
        <authorList>
            <person name="Kallberg Y."/>
            <person name="Tangrot J."/>
            <person name="Rosling A."/>
        </authorList>
    </citation>
    <scope>NUCLEOTIDE SEQUENCE</scope>
    <source>
        <strain evidence="13">UK204</strain>
    </source>
</reference>
<dbReference type="InterPro" id="IPR047857">
    <property type="entry name" value="Snurportin1_C"/>
</dbReference>
<sequence>MTKTSENCEEINNGDIIISSQKSVAEIKLDENIIKKPAATVDEVTELLSATSVSASTGVFRHKTFKTSPLQLKGKEETQEERRKRALEEQKKRRRDLNTHARNLALFRPADFSSEEESKTDDESINNDIPIEQLTKHTKRSLDLDQDDDLQQESFTVKKAKLKGKFRESRRKTKGSNPYRNQVMHAEWMHEIPSDLENNWYVVLCPKGKRCLVISAKGKTVSRLRNGNIVNVFESILPAGANSYKGNKTTDYCILDCIYDQTEFTYYVLDLMCWKGHPIYDCDTEFRFYWLNTKFAEVERPTINTSTYTFNPLKAHYCDQEKISFLIKNPHSFGYRPDGLLFFNKHTQYVLGDTPLCGWVGIEKVEEMFENFIKQKK</sequence>
<comment type="caution">
    <text evidence="13">The sequence shown here is derived from an EMBL/GenBank/DDBJ whole genome shotgun (WGS) entry which is preliminary data.</text>
</comment>
<evidence type="ECO:0000256" key="6">
    <source>
        <dbReference type="ARBA" id="ARBA00022448"/>
    </source>
</evidence>
<comment type="function">
    <text evidence="1">Functions as an U snRNP-specific nuclear import adapter. Involved in the trimethylguanosine (m3G)-cap-dependent nuclear import of U snRNPs. Binds specifically to the terminal m3G-cap U snRNAs.</text>
</comment>
<dbReference type="GO" id="GO:0005737">
    <property type="term" value="C:cytoplasm"/>
    <property type="evidence" value="ECO:0007669"/>
    <property type="project" value="UniProtKB-SubCell"/>
</dbReference>
<feature type="domain" description="Snurportin-1 N-terminal" evidence="11">
    <location>
        <begin position="74"/>
        <end position="103"/>
    </location>
</feature>
<evidence type="ECO:0000313" key="14">
    <source>
        <dbReference type="Proteomes" id="UP000789570"/>
    </source>
</evidence>
<dbReference type="SUPFAM" id="SSF56091">
    <property type="entry name" value="DNA ligase/mRNA capping enzyme, catalytic domain"/>
    <property type="match status" value="1"/>
</dbReference>
<dbReference type="GO" id="GO:0005634">
    <property type="term" value="C:nucleus"/>
    <property type="evidence" value="ECO:0007669"/>
    <property type="project" value="UniProtKB-SubCell"/>
</dbReference>
<feature type="domain" description="Snurportin-1 m3G cap-binding" evidence="12">
    <location>
        <begin position="182"/>
        <end position="360"/>
    </location>
</feature>
<dbReference type="GO" id="GO:0061015">
    <property type="term" value="P:snRNA import into nucleus"/>
    <property type="evidence" value="ECO:0007669"/>
    <property type="project" value="InterPro"/>
</dbReference>
<dbReference type="AlphaFoldDB" id="A0A9N9HAL2"/>
<keyword evidence="6" id="KW-0813">Transport</keyword>
<dbReference type="EMBL" id="CAJVPQ010005555">
    <property type="protein sequence ID" value="CAG8672071.1"/>
    <property type="molecule type" value="Genomic_DNA"/>
</dbReference>
<evidence type="ECO:0000259" key="11">
    <source>
        <dbReference type="Pfam" id="PF11538"/>
    </source>
</evidence>
<dbReference type="Proteomes" id="UP000789570">
    <property type="component" value="Unassembled WGS sequence"/>
</dbReference>
<gene>
    <name evidence="13" type="ORF">FCALED_LOCUS12071</name>
</gene>
<dbReference type="Pfam" id="PF11538">
    <property type="entry name" value="Snurportin1"/>
    <property type="match status" value="1"/>
</dbReference>
<keyword evidence="8" id="KW-0694">RNA-binding</keyword>